<name>A0A7G2DS19_ARATH</name>
<evidence type="ECO:0000313" key="2">
    <source>
        <dbReference type="Proteomes" id="UP000516314"/>
    </source>
</evidence>
<organism evidence="1 2">
    <name type="scientific">Arabidopsis thaliana</name>
    <name type="common">Mouse-ear cress</name>
    <dbReference type="NCBI Taxonomy" id="3702"/>
    <lineage>
        <taxon>Eukaryota</taxon>
        <taxon>Viridiplantae</taxon>
        <taxon>Streptophyta</taxon>
        <taxon>Embryophyta</taxon>
        <taxon>Tracheophyta</taxon>
        <taxon>Spermatophyta</taxon>
        <taxon>Magnoliopsida</taxon>
        <taxon>eudicotyledons</taxon>
        <taxon>Gunneridae</taxon>
        <taxon>Pentapetalae</taxon>
        <taxon>rosids</taxon>
        <taxon>malvids</taxon>
        <taxon>Brassicales</taxon>
        <taxon>Brassicaceae</taxon>
        <taxon>Camelineae</taxon>
        <taxon>Arabidopsis</taxon>
    </lineage>
</organism>
<dbReference type="EMBL" id="LR881466">
    <property type="protein sequence ID" value="CAD5312263.1"/>
    <property type="molecule type" value="Genomic_DNA"/>
</dbReference>
<evidence type="ECO:0000313" key="1">
    <source>
        <dbReference type="EMBL" id="CAD5312263.1"/>
    </source>
</evidence>
<sequence>MMIELDFVPQIDSSNQIDERCLDLQKKKISQVSKKKLEDIHCSIESYLGRFQNLLRAGNMRYIQIMLILTRAFLKPLAAVLFLQFLKDELDASSEVIEPCNSKQKSLSLSFYNRHEAVSSFA</sequence>
<accession>A0A7G2DS19</accession>
<dbReference type="AlphaFoldDB" id="A0A7G2DS19"/>
<protein>
    <submittedName>
        <fullName evidence="1">(thale cress) hypothetical protein</fullName>
    </submittedName>
</protein>
<proteinExistence type="predicted"/>
<gene>
    <name evidence="1" type="ORF">AT9943_LOCUS828</name>
</gene>
<dbReference type="Proteomes" id="UP000516314">
    <property type="component" value="Chromosome 1"/>
</dbReference>
<reference evidence="1 2" key="1">
    <citation type="submission" date="2020-09" db="EMBL/GenBank/DDBJ databases">
        <authorList>
            <person name="Ashkenazy H."/>
        </authorList>
    </citation>
    <scope>NUCLEOTIDE SEQUENCE [LARGE SCALE GENOMIC DNA]</scope>
    <source>
        <strain evidence="2">cv. Cdm-0</strain>
    </source>
</reference>